<comment type="caution">
    <text evidence="3">The sequence shown here is derived from an EMBL/GenBank/DDBJ whole genome shotgun (WGS) entry which is preliminary data.</text>
</comment>
<dbReference type="GO" id="GO:0003677">
    <property type="term" value="F:DNA binding"/>
    <property type="evidence" value="ECO:0007669"/>
    <property type="project" value="UniProtKB-UniRule"/>
</dbReference>
<gene>
    <name evidence="3" type="ORF">LK10_04395</name>
</gene>
<proteinExistence type="predicted"/>
<sequence>MKRTPVTRRTSQADSRLLLSGMYDEQVNAELRDELQPELRRDYFDRKSMPKEWLAAMMEDLPRYRTSGKGVAISLRGLPDPMVTELVWCLQRQVEIGLRISSNSMGKLTNALRLVLRDRPDLMSLLSVERDEWVALINRAHIREERSLPPTQAKGISDSLGRCINILLYAYHRGDWWRLNVWNPTLDARIPLREHEPQRSENIYFSHLTTPWLREAAKWWLSRQLEREKYTWSTLRSRQSVLTHFQRYIDEIGCDDPRLADEEELGDWSEGFRIWLRDRVVSWGPQKGKALGAAQRRAAMTALEQLYRFMYDEHSAARRA</sequence>
<dbReference type="EMBL" id="JTDL01000063">
    <property type="protein sequence ID" value="KHL04653.1"/>
    <property type="molecule type" value="Genomic_DNA"/>
</dbReference>
<dbReference type="STRING" id="1338436.LK10_04395"/>
<feature type="non-terminal residue" evidence="3">
    <location>
        <position position="320"/>
    </location>
</feature>
<keyword evidence="1" id="KW-0238">DNA-binding</keyword>
<keyword evidence="4" id="KW-1185">Reference proteome</keyword>
<feature type="domain" description="Core-binding (CB)" evidence="2">
    <location>
        <begin position="211"/>
        <end position="311"/>
    </location>
</feature>
<evidence type="ECO:0000259" key="2">
    <source>
        <dbReference type="PROSITE" id="PS51900"/>
    </source>
</evidence>
<accession>A0A0B2AMP4</accession>
<evidence type="ECO:0000313" key="4">
    <source>
        <dbReference type="Proteomes" id="UP000030982"/>
    </source>
</evidence>
<evidence type="ECO:0000256" key="1">
    <source>
        <dbReference type="PROSITE-ProRule" id="PRU01248"/>
    </source>
</evidence>
<dbReference type="Proteomes" id="UP000030982">
    <property type="component" value="Unassembled WGS sequence"/>
</dbReference>
<organism evidence="3 4">
    <name type="scientific">Sinomonas humi</name>
    <dbReference type="NCBI Taxonomy" id="1338436"/>
    <lineage>
        <taxon>Bacteria</taxon>
        <taxon>Bacillati</taxon>
        <taxon>Actinomycetota</taxon>
        <taxon>Actinomycetes</taxon>
        <taxon>Micrococcales</taxon>
        <taxon>Micrococcaceae</taxon>
        <taxon>Sinomonas</taxon>
    </lineage>
</organism>
<name>A0A0B2AMP4_9MICC</name>
<reference evidence="3 4" key="1">
    <citation type="submission" date="2014-09" db="EMBL/GenBank/DDBJ databases">
        <title>Genome sequence of Sinomonas sp. MUSC 117.</title>
        <authorList>
            <person name="Lee L.-H."/>
        </authorList>
    </citation>
    <scope>NUCLEOTIDE SEQUENCE [LARGE SCALE GENOMIC DNA]</scope>
    <source>
        <strain evidence="3 4">MUSC 117</strain>
    </source>
</reference>
<dbReference type="PROSITE" id="PS51900">
    <property type="entry name" value="CB"/>
    <property type="match status" value="1"/>
</dbReference>
<dbReference type="InterPro" id="IPR044068">
    <property type="entry name" value="CB"/>
</dbReference>
<evidence type="ECO:0000313" key="3">
    <source>
        <dbReference type="EMBL" id="KHL04653.1"/>
    </source>
</evidence>
<dbReference type="AlphaFoldDB" id="A0A0B2AMP4"/>
<protein>
    <recommendedName>
        <fullName evidence="2">Core-binding (CB) domain-containing protein</fullName>
    </recommendedName>
</protein>